<evidence type="ECO:0000313" key="2">
    <source>
        <dbReference type="EMBL" id="GHA03736.1"/>
    </source>
</evidence>
<gene>
    <name evidence="2" type="ORF">GCM10008090_11160</name>
</gene>
<reference evidence="2" key="1">
    <citation type="journal article" date="2014" name="Int. J. Syst. Evol. Microbiol.">
        <title>Complete genome sequence of Corynebacterium casei LMG S-19264T (=DSM 44701T), isolated from a smear-ripened cheese.</title>
        <authorList>
            <consortium name="US DOE Joint Genome Institute (JGI-PGF)"/>
            <person name="Walter F."/>
            <person name="Albersmeier A."/>
            <person name="Kalinowski J."/>
            <person name="Ruckert C."/>
        </authorList>
    </citation>
    <scope>NUCLEOTIDE SEQUENCE</scope>
    <source>
        <strain evidence="2">KCTC 12711</strain>
    </source>
</reference>
<evidence type="ECO:0000313" key="3">
    <source>
        <dbReference type="Proteomes" id="UP000614811"/>
    </source>
</evidence>
<dbReference type="RefSeq" id="WP_189399059.1">
    <property type="nucleotide sequence ID" value="NZ_BMXA01000002.1"/>
</dbReference>
<protein>
    <recommendedName>
        <fullName evidence="4">Lipoprotein</fullName>
    </recommendedName>
</protein>
<dbReference type="Proteomes" id="UP000614811">
    <property type="component" value="Unassembled WGS sequence"/>
</dbReference>
<accession>A0A918RL49</accession>
<sequence>MLVLKRILFSGPRYLLALFFVVNISACATTASSEYAGGPGQTIADAVKFDCVADMYEGITREQDWVVRNYPGFRKAGQALVNQDGNVYDKIYLEKGRTKIVVYFEITEWFGVVESNVLPEHCHQ</sequence>
<name>A0A918RL49_9GAMM</name>
<evidence type="ECO:0000256" key="1">
    <source>
        <dbReference type="SAM" id="SignalP"/>
    </source>
</evidence>
<feature type="chain" id="PRO_5037655746" description="Lipoprotein" evidence="1">
    <location>
        <begin position="29"/>
        <end position="124"/>
    </location>
</feature>
<keyword evidence="3" id="KW-1185">Reference proteome</keyword>
<dbReference type="AlphaFoldDB" id="A0A918RL49"/>
<evidence type="ECO:0008006" key="4">
    <source>
        <dbReference type="Google" id="ProtNLM"/>
    </source>
</evidence>
<feature type="signal peptide" evidence="1">
    <location>
        <begin position="1"/>
        <end position="28"/>
    </location>
</feature>
<keyword evidence="1" id="KW-0732">Signal</keyword>
<organism evidence="2 3">
    <name type="scientific">Arenicella chitinivorans</name>
    <dbReference type="NCBI Taxonomy" id="1329800"/>
    <lineage>
        <taxon>Bacteria</taxon>
        <taxon>Pseudomonadati</taxon>
        <taxon>Pseudomonadota</taxon>
        <taxon>Gammaproteobacteria</taxon>
        <taxon>Arenicellales</taxon>
        <taxon>Arenicellaceae</taxon>
        <taxon>Arenicella</taxon>
    </lineage>
</organism>
<proteinExistence type="predicted"/>
<dbReference type="EMBL" id="BMXA01000002">
    <property type="protein sequence ID" value="GHA03736.1"/>
    <property type="molecule type" value="Genomic_DNA"/>
</dbReference>
<reference evidence="2" key="2">
    <citation type="submission" date="2020-09" db="EMBL/GenBank/DDBJ databases">
        <authorList>
            <person name="Sun Q."/>
            <person name="Kim S."/>
        </authorList>
    </citation>
    <scope>NUCLEOTIDE SEQUENCE</scope>
    <source>
        <strain evidence="2">KCTC 12711</strain>
    </source>
</reference>
<comment type="caution">
    <text evidence="2">The sequence shown here is derived from an EMBL/GenBank/DDBJ whole genome shotgun (WGS) entry which is preliminary data.</text>
</comment>